<accession>A0A2P2GF54</accession>
<proteinExistence type="predicted"/>
<sequence length="144" mass="15118">MAAGRYGRARWAVVGVGVTVLVAGCSVYPVSVEAGGVTGVWSSYGSEATVEFKDDGTFVGTGLDASDVGTRWCSGIAGRQQGKWTPSGEFAEVSFDGVDCEDVDFAFYGSPEHYIACFTRDVTAGCTEEFRREEGRNEGAGKGG</sequence>
<dbReference type="EMBL" id="LAQS01000067">
    <property type="protein sequence ID" value="KKZ70142.1"/>
    <property type="molecule type" value="Genomic_DNA"/>
</dbReference>
<dbReference type="Proteomes" id="UP000265325">
    <property type="component" value="Unassembled WGS sequence"/>
</dbReference>
<gene>
    <name evidence="1" type="ORF">VO63_30565</name>
</gene>
<evidence type="ECO:0008006" key="3">
    <source>
        <dbReference type="Google" id="ProtNLM"/>
    </source>
</evidence>
<evidence type="ECO:0000313" key="1">
    <source>
        <dbReference type="EMBL" id="KKZ70142.1"/>
    </source>
</evidence>
<keyword evidence="2" id="KW-1185">Reference proteome</keyword>
<reference evidence="1 2" key="1">
    <citation type="submission" date="2015-05" db="EMBL/GenBank/DDBJ databases">
        <title>Draft Genome assembly of Streptomyces showdoensis.</title>
        <authorList>
            <person name="Thapa K.K."/>
            <person name="Metsa-Ketela M."/>
        </authorList>
    </citation>
    <scope>NUCLEOTIDE SEQUENCE [LARGE SCALE GENOMIC DNA]</scope>
    <source>
        <strain evidence="1 2">ATCC 15227</strain>
    </source>
</reference>
<dbReference type="AlphaFoldDB" id="A0A2P2GF54"/>
<name>A0A2P2GF54_STREW</name>
<comment type="caution">
    <text evidence="1">The sequence shown here is derived from an EMBL/GenBank/DDBJ whole genome shotgun (WGS) entry which is preliminary data.</text>
</comment>
<organism evidence="1 2">
    <name type="scientific">Streptomyces showdoensis</name>
    <dbReference type="NCBI Taxonomy" id="68268"/>
    <lineage>
        <taxon>Bacteria</taxon>
        <taxon>Bacillati</taxon>
        <taxon>Actinomycetota</taxon>
        <taxon>Actinomycetes</taxon>
        <taxon>Kitasatosporales</taxon>
        <taxon>Streptomycetaceae</taxon>
        <taxon>Streptomyces</taxon>
    </lineage>
</organism>
<protein>
    <recommendedName>
        <fullName evidence="3">Lipoprotein</fullName>
    </recommendedName>
</protein>
<evidence type="ECO:0000313" key="2">
    <source>
        <dbReference type="Proteomes" id="UP000265325"/>
    </source>
</evidence>
<dbReference type="PROSITE" id="PS51257">
    <property type="entry name" value="PROKAR_LIPOPROTEIN"/>
    <property type="match status" value="1"/>
</dbReference>